<dbReference type="SUPFAM" id="SSF46785">
    <property type="entry name" value="Winged helix' DNA-binding domain"/>
    <property type="match status" value="1"/>
</dbReference>
<dbReference type="GO" id="GO:0003700">
    <property type="term" value="F:DNA-binding transcription factor activity"/>
    <property type="evidence" value="ECO:0007669"/>
    <property type="project" value="InterPro"/>
</dbReference>
<dbReference type="InterPro" id="IPR000847">
    <property type="entry name" value="LysR_HTH_N"/>
</dbReference>
<dbReference type="InterPro" id="IPR036388">
    <property type="entry name" value="WH-like_DNA-bd_sf"/>
</dbReference>
<organism evidence="6 7">
    <name type="scientific">Halovulum marinum</name>
    <dbReference type="NCBI Taxonomy" id="2662447"/>
    <lineage>
        <taxon>Bacteria</taxon>
        <taxon>Pseudomonadati</taxon>
        <taxon>Pseudomonadota</taxon>
        <taxon>Alphaproteobacteria</taxon>
        <taxon>Rhodobacterales</taxon>
        <taxon>Paracoccaceae</taxon>
        <taxon>Halovulum</taxon>
    </lineage>
</organism>
<dbReference type="InterPro" id="IPR050389">
    <property type="entry name" value="LysR-type_TF"/>
</dbReference>
<keyword evidence="3" id="KW-0238">DNA-binding</keyword>
<dbReference type="PANTHER" id="PTHR30118">
    <property type="entry name" value="HTH-TYPE TRANSCRIPTIONAL REGULATOR LEUO-RELATED"/>
    <property type="match status" value="1"/>
</dbReference>
<dbReference type="SUPFAM" id="SSF53850">
    <property type="entry name" value="Periplasmic binding protein-like II"/>
    <property type="match status" value="1"/>
</dbReference>
<dbReference type="Gene3D" id="3.40.190.10">
    <property type="entry name" value="Periplasmic binding protein-like II"/>
    <property type="match status" value="2"/>
</dbReference>
<dbReference type="PRINTS" id="PR00039">
    <property type="entry name" value="HTHLYSR"/>
</dbReference>
<dbReference type="InterPro" id="IPR005119">
    <property type="entry name" value="LysR_subst-bd"/>
</dbReference>
<name>A0A6L5YZB0_9RHOB</name>
<dbReference type="CDD" id="cd08417">
    <property type="entry name" value="PBP2_Nitroaromatics_like"/>
    <property type="match status" value="1"/>
</dbReference>
<dbReference type="PROSITE" id="PS50931">
    <property type="entry name" value="HTH_LYSR"/>
    <property type="match status" value="1"/>
</dbReference>
<evidence type="ECO:0000256" key="3">
    <source>
        <dbReference type="ARBA" id="ARBA00023125"/>
    </source>
</evidence>
<evidence type="ECO:0000256" key="4">
    <source>
        <dbReference type="ARBA" id="ARBA00023163"/>
    </source>
</evidence>
<sequence>MNWAAVDLNLLRVFDAMMLELNTTRAGDRIGLSQPAVSAAIGRLRHITGDALFVREGNRMVPTARAQQLADPIRTALRQIEDALATVAGFDPATATHVFRILGSDYFSTLLMPPLADAICRTAPGITLQMLDHPSASVAPLLSDGTVDMAVDSRIETPDWVRGHVLYESFIVTVARADDAAIARAGVPPGARLPAALFCELPQVLMSMDGGRTGTIDRALAAQGLRRRVALTVPHFHAVALAVAEAGILGSLPVHFANRVAPLLGLAIYRPPIEPPRLDVMLYWHRRHDADAAHAWLRNRIIDAMSIDLCADSVTAVPG</sequence>
<evidence type="ECO:0000256" key="1">
    <source>
        <dbReference type="ARBA" id="ARBA00009437"/>
    </source>
</evidence>
<evidence type="ECO:0000256" key="2">
    <source>
        <dbReference type="ARBA" id="ARBA00023015"/>
    </source>
</evidence>
<dbReference type="PANTHER" id="PTHR30118:SF15">
    <property type="entry name" value="TRANSCRIPTIONAL REGULATORY PROTEIN"/>
    <property type="match status" value="1"/>
</dbReference>
<dbReference type="GO" id="GO:0003677">
    <property type="term" value="F:DNA binding"/>
    <property type="evidence" value="ECO:0007669"/>
    <property type="project" value="UniProtKB-KW"/>
</dbReference>
<feature type="domain" description="HTH lysR-type" evidence="5">
    <location>
        <begin position="6"/>
        <end position="63"/>
    </location>
</feature>
<evidence type="ECO:0000313" key="6">
    <source>
        <dbReference type="EMBL" id="MSU89202.1"/>
    </source>
</evidence>
<dbReference type="Pfam" id="PF00126">
    <property type="entry name" value="HTH_1"/>
    <property type="match status" value="1"/>
</dbReference>
<accession>A0A6L5YZB0</accession>
<reference evidence="6 7" key="1">
    <citation type="submission" date="2019-10" db="EMBL/GenBank/DDBJ databases">
        <title>Cognatihalovulum marinum gen. nov. sp. nov., a new member of the family Rhodobacteraceae isolated from deep seawater of the Northwest Indian Ocean.</title>
        <authorList>
            <person name="Ruan C."/>
            <person name="Wang J."/>
            <person name="Zheng X."/>
            <person name="Song L."/>
            <person name="Zhu Y."/>
            <person name="Huang Y."/>
            <person name="Lu Z."/>
            <person name="Du W."/>
            <person name="Huang L."/>
            <person name="Dai X."/>
        </authorList>
    </citation>
    <scope>NUCLEOTIDE SEQUENCE [LARGE SCALE GENOMIC DNA]</scope>
    <source>
        <strain evidence="6 7">2CG4</strain>
    </source>
</reference>
<protein>
    <submittedName>
        <fullName evidence="6">LysR family transcriptional regulator</fullName>
    </submittedName>
</protein>
<gene>
    <name evidence="6" type="ORF">GE300_06150</name>
</gene>
<dbReference type="Pfam" id="PF03466">
    <property type="entry name" value="LysR_substrate"/>
    <property type="match status" value="1"/>
</dbReference>
<dbReference type="EMBL" id="WIND01000003">
    <property type="protein sequence ID" value="MSU89202.1"/>
    <property type="molecule type" value="Genomic_DNA"/>
</dbReference>
<comment type="caution">
    <text evidence="6">The sequence shown here is derived from an EMBL/GenBank/DDBJ whole genome shotgun (WGS) entry which is preliminary data.</text>
</comment>
<keyword evidence="2" id="KW-0805">Transcription regulation</keyword>
<dbReference type="InterPro" id="IPR037402">
    <property type="entry name" value="YidZ_PBP2"/>
</dbReference>
<evidence type="ECO:0000259" key="5">
    <source>
        <dbReference type="PROSITE" id="PS50931"/>
    </source>
</evidence>
<proteinExistence type="inferred from homology"/>
<dbReference type="Proteomes" id="UP000474957">
    <property type="component" value="Unassembled WGS sequence"/>
</dbReference>
<comment type="similarity">
    <text evidence="1">Belongs to the LysR transcriptional regulatory family.</text>
</comment>
<dbReference type="InterPro" id="IPR036390">
    <property type="entry name" value="WH_DNA-bd_sf"/>
</dbReference>
<evidence type="ECO:0000313" key="7">
    <source>
        <dbReference type="Proteomes" id="UP000474957"/>
    </source>
</evidence>
<dbReference type="Gene3D" id="1.10.10.10">
    <property type="entry name" value="Winged helix-like DNA-binding domain superfamily/Winged helix DNA-binding domain"/>
    <property type="match status" value="1"/>
</dbReference>
<dbReference type="AlphaFoldDB" id="A0A6L5YZB0"/>
<keyword evidence="7" id="KW-1185">Reference proteome</keyword>
<keyword evidence="4" id="KW-0804">Transcription</keyword>